<dbReference type="InterPro" id="IPR036691">
    <property type="entry name" value="Endo/exonu/phosph_ase_sf"/>
</dbReference>
<dbReference type="Proteomes" id="UP000821866">
    <property type="component" value="Chromosome 6"/>
</dbReference>
<dbReference type="InterPro" id="IPR036875">
    <property type="entry name" value="Znf_CCHC_sf"/>
</dbReference>
<evidence type="ECO:0000313" key="7">
    <source>
        <dbReference type="Proteomes" id="UP000821866"/>
    </source>
</evidence>
<dbReference type="InterPro" id="IPR036397">
    <property type="entry name" value="RNaseH_sf"/>
</dbReference>
<dbReference type="EMBL" id="JABSTU010000008">
    <property type="protein sequence ID" value="KAH8024202.1"/>
    <property type="molecule type" value="Genomic_DNA"/>
</dbReference>
<keyword evidence="1" id="KW-0863">Zinc-finger</keyword>
<feature type="region of interest" description="Disordered" evidence="3">
    <location>
        <begin position="1"/>
        <end position="71"/>
    </location>
</feature>
<evidence type="ECO:0000259" key="5">
    <source>
        <dbReference type="PROSITE" id="PS50879"/>
    </source>
</evidence>
<proteinExistence type="predicted"/>
<feature type="region of interest" description="Disordered" evidence="3">
    <location>
        <begin position="437"/>
        <end position="487"/>
    </location>
</feature>
<feature type="compositionally biased region" description="Pro residues" evidence="3">
    <location>
        <begin position="340"/>
        <end position="359"/>
    </location>
</feature>
<dbReference type="Gene3D" id="3.30.420.10">
    <property type="entry name" value="Ribonuclease H-like superfamily/Ribonuclease H"/>
    <property type="match status" value="1"/>
</dbReference>
<feature type="compositionally biased region" description="Pro residues" evidence="3">
    <location>
        <begin position="510"/>
        <end position="520"/>
    </location>
</feature>
<feature type="coiled-coil region" evidence="2">
    <location>
        <begin position="383"/>
        <end position="431"/>
    </location>
</feature>
<dbReference type="GO" id="GO:0004523">
    <property type="term" value="F:RNA-DNA hybrid ribonuclease activity"/>
    <property type="evidence" value="ECO:0007669"/>
    <property type="project" value="InterPro"/>
</dbReference>
<dbReference type="GO" id="GO:0008270">
    <property type="term" value="F:zinc ion binding"/>
    <property type="evidence" value="ECO:0007669"/>
    <property type="project" value="UniProtKB-KW"/>
</dbReference>
<keyword evidence="1" id="KW-0862">Zinc</keyword>
<dbReference type="PROSITE" id="PS50158">
    <property type="entry name" value="ZF_CCHC"/>
    <property type="match status" value="1"/>
</dbReference>
<keyword evidence="1" id="KW-0479">Metal-binding</keyword>
<dbReference type="GO" id="GO:0003676">
    <property type="term" value="F:nucleic acid binding"/>
    <property type="evidence" value="ECO:0007669"/>
    <property type="project" value="InterPro"/>
</dbReference>
<dbReference type="PANTHER" id="PTHR48125">
    <property type="entry name" value="LP07818P1"/>
    <property type="match status" value="1"/>
</dbReference>
<comment type="caution">
    <text evidence="6">The sequence shown here is derived from an EMBL/GenBank/DDBJ whole genome shotgun (WGS) entry which is preliminary data.</text>
</comment>
<feature type="compositionally biased region" description="Low complexity" evidence="3">
    <location>
        <begin position="35"/>
        <end position="55"/>
    </location>
</feature>
<dbReference type="InterPro" id="IPR012337">
    <property type="entry name" value="RNaseH-like_sf"/>
</dbReference>
<feature type="domain" description="RNase H type-1" evidence="5">
    <location>
        <begin position="1212"/>
        <end position="1340"/>
    </location>
</feature>
<dbReference type="VEuPathDB" id="VectorBase:LOC119169871"/>
<dbReference type="SUPFAM" id="SSF57756">
    <property type="entry name" value="Retrovirus zinc finger-like domains"/>
    <property type="match status" value="1"/>
</dbReference>
<evidence type="ECO:0000256" key="1">
    <source>
        <dbReference type="PROSITE-ProRule" id="PRU00047"/>
    </source>
</evidence>
<dbReference type="InterPro" id="IPR002156">
    <property type="entry name" value="RNaseH_domain"/>
</dbReference>
<keyword evidence="7" id="KW-1185">Reference proteome</keyword>
<dbReference type="PROSITE" id="PS50879">
    <property type="entry name" value="RNASE_H_1"/>
    <property type="match status" value="1"/>
</dbReference>
<reference evidence="6" key="1">
    <citation type="journal article" date="2020" name="Cell">
        <title>Large-Scale Comparative Analyses of Tick Genomes Elucidate Their Genetic Diversity and Vector Capacities.</title>
        <authorList>
            <consortium name="Tick Genome and Microbiome Consortium (TIGMIC)"/>
            <person name="Jia N."/>
            <person name="Wang J."/>
            <person name="Shi W."/>
            <person name="Du L."/>
            <person name="Sun Y."/>
            <person name="Zhan W."/>
            <person name="Jiang J.F."/>
            <person name="Wang Q."/>
            <person name="Zhang B."/>
            <person name="Ji P."/>
            <person name="Bell-Sakyi L."/>
            <person name="Cui X.M."/>
            <person name="Yuan T.T."/>
            <person name="Jiang B.G."/>
            <person name="Yang W.F."/>
            <person name="Lam T.T."/>
            <person name="Chang Q.C."/>
            <person name="Ding S.J."/>
            <person name="Wang X.J."/>
            <person name="Zhu J.G."/>
            <person name="Ruan X.D."/>
            <person name="Zhao L."/>
            <person name="Wei J.T."/>
            <person name="Ye R.Z."/>
            <person name="Que T.C."/>
            <person name="Du C.H."/>
            <person name="Zhou Y.H."/>
            <person name="Cheng J.X."/>
            <person name="Dai P.F."/>
            <person name="Guo W.B."/>
            <person name="Han X.H."/>
            <person name="Huang E.J."/>
            <person name="Li L.F."/>
            <person name="Wei W."/>
            <person name="Gao Y.C."/>
            <person name="Liu J.Z."/>
            <person name="Shao H.Z."/>
            <person name="Wang X."/>
            <person name="Wang C.C."/>
            <person name="Yang T.C."/>
            <person name="Huo Q.B."/>
            <person name="Li W."/>
            <person name="Chen H.Y."/>
            <person name="Chen S.E."/>
            <person name="Zhou L.G."/>
            <person name="Ni X.B."/>
            <person name="Tian J.H."/>
            <person name="Sheng Y."/>
            <person name="Liu T."/>
            <person name="Pan Y.S."/>
            <person name="Xia L.Y."/>
            <person name="Li J."/>
            <person name="Zhao F."/>
            <person name="Cao W.C."/>
        </authorList>
    </citation>
    <scope>NUCLEOTIDE SEQUENCE</scope>
    <source>
        <strain evidence="6">Rmic-2018</strain>
    </source>
</reference>
<dbReference type="SUPFAM" id="SSF56219">
    <property type="entry name" value="DNase I-like"/>
    <property type="match status" value="1"/>
</dbReference>
<dbReference type="SUPFAM" id="SSF53098">
    <property type="entry name" value="Ribonuclease H-like"/>
    <property type="match status" value="1"/>
</dbReference>
<organism evidence="6 7">
    <name type="scientific">Rhipicephalus microplus</name>
    <name type="common">Cattle tick</name>
    <name type="synonym">Boophilus microplus</name>
    <dbReference type="NCBI Taxonomy" id="6941"/>
    <lineage>
        <taxon>Eukaryota</taxon>
        <taxon>Metazoa</taxon>
        <taxon>Ecdysozoa</taxon>
        <taxon>Arthropoda</taxon>
        <taxon>Chelicerata</taxon>
        <taxon>Arachnida</taxon>
        <taxon>Acari</taxon>
        <taxon>Parasitiformes</taxon>
        <taxon>Ixodida</taxon>
        <taxon>Ixodoidea</taxon>
        <taxon>Ixodidae</taxon>
        <taxon>Rhipicephalinae</taxon>
        <taxon>Rhipicephalus</taxon>
        <taxon>Boophilus</taxon>
    </lineage>
</organism>
<reference evidence="6" key="2">
    <citation type="submission" date="2021-09" db="EMBL/GenBank/DDBJ databases">
        <authorList>
            <person name="Jia N."/>
            <person name="Wang J."/>
            <person name="Shi W."/>
            <person name="Du L."/>
            <person name="Sun Y."/>
            <person name="Zhan W."/>
            <person name="Jiang J."/>
            <person name="Wang Q."/>
            <person name="Zhang B."/>
            <person name="Ji P."/>
            <person name="Sakyi L.B."/>
            <person name="Cui X."/>
            <person name="Yuan T."/>
            <person name="Jiang B."/>
            <person name="Yang W."/>
            <person name="Lam T.T.-Y."/>
            <person name="Chang Q."/>
            <person name="Ding S."/>
            <person name="Wang X."/>
            <person name="Zhu J."/>
            <person name="Ruan X."/>
            <person name="Zhao L."/>
            <person name="Wei J."/>
            <person name="Que T."/>
            <person name="Du C."/>
            <person name="Cheng J."/>
            <person name="Dai P."/>
            <person name="Han X."/>
            <person name="Huang E."/>
            <person name="Gao Y."/>
            <person name="Liu J."/>
            <person name="Shao H."/>
            <person name="Ye R."/>
            <person name="Li L."/>
            <person name="Wei W."/>
            <person name="Wang X."/>
            <person name="Wang C."/>
            <person name="Huo Q."/>
            <person name="Li W."/>
            <person name="Guo W."/>
            <person name="Chen H."/>
            <person name="Chen S."/>
            <person name="Zhou L."/>
            <person name="Zhou L."/>
            <person name="Ni X."/>
            <person name="Tian J."/>
            <person name="Zhou Y."/>
            <person name="Sheng Y."/>
            <person name="Liu T."/>
            <person name="Pan Y."/>
            <person name="Xia L."/>
            <person name="Li J."/>
            <person name="Zhao F."/>
            <person name="Cao W."/>
        </authorList>
    </citation>
    <scope>NUCLEOTIDE SEQUENCE</scope>
    <source>
        <strain evidence="6">Rmic-2018</strain>
        <tissue evidence="6">Larvae</tissue>
    </source>
</reference>
<evidence type="ECO:0000313" key="6">
    <source>
        <dbReference type="EMBL" id="KAH8024202.1"/>
    </source>
</evidence>
<dbReference type="Gene3D" id="3.60.10.10">
    <property type="entry name" value="Endonuclease/exonuclease/phosphatase"/>
    <property type="match status" value="1"/>
</dbReference>
<feature type="compositionally biased region" description="Low complexity" evidence="3">
    <location>
        <begin position="326"/>
        <end position="339"/>
    </location>
</feature>
<feature type="compositionally biased region" description="Pro residues" evidence="3">
    <location>
        <begin position="314"/>
        <end position="325"/>
    </location>
</feature>
<evidence type="ECO:0008006" key="8">
    <source>
        <dbReference type="Google" id="ProtNLM"/>
    </source>
</evidence>
<name>A0A9J6DQQ8_RHIMP</name>
<evidence type="ECO:0000259" key="4">
    <source>
        <dbReference type="PROSITE" id="PS50158"/>
    </source>
</evidence>
<accession>A0A9J6DQQ8</accession>
<dbReference type="InterPro" id="IPR005135">
    <property type="entry name" value="Endo/exonuclease/phosphatase"/>
</dbReference>
<feature type="domain" description="CCHC-type" evidence="4">
    <location>
        <begin position="240"/>
        <end position="255"/>
    </location>
</feature>
<gene>
    <name evidence="6" type="ORF">HPB51_022263</name>
</gene>
<dbReference type="VEuPathDB" id="VectorBase:LOC119174002"/>
<protein>
    <recommendedName>
        <fullName evidence="8">Tick transposon</fullName>
    </recommendedName>
</protein>
<keyword evidence="2" id="KW-0175">Coiled coil</keyword>
<evidence type="ECO:0000256" key="2">
    <source>
        <dbReference type="SAM" id="Coils"/>
    </source>
</evidence>
<dbReference type="InterPro" id="IPR001878">
    <property type="entry name" value="Znf_CCHC"/>
</dbReference>
<feature type="compositionally biased region" description="Polar residues" evidence="3">
    <location>
        <begin position="437"/>
        <end position="446"/>
    </location>
</feature>
<feature type="region of interest" description="Disordered" evidence="3">
    <location>
        <begin position="302"/>
        <end position="379"/>
    </location>
</feature>
<dbReference type="Pfam" id="PF14529">
    <property type="entry name" value="Exo_endo_phos_2"/>
    <property type="match status" value="1"/>
</dbReference>
<sequence>MEYIVEGQDVSPEELSDESWQSPGLRAQEQRRAALRLATAATKPTTTPASLPSSKRVNTSPPQHRRRAPLPRLPADTIHIVGRPKSPVELTKLQPWHLYTALLQAAFLQDLPPASRDTVRIHPVNNTFTLSVADSARAQAYLRITSLTVSGNTFTVHLYAPPPDDALRGILYHAFDDFTDQAILEDLQASNPTLSVVGGRRMGKAPHILVTLMEPKLPRWIFYHGVQLRLLPFRNKVEACYNCRSTGHRTDVCPKPRQERCHRCGAAHPTPPEGSPPTCNPRCIVCNGNHSTYSSNCKHRYVQRPQRQKAPAPDTHPPPQQPVPPAAVVRSSQQAASGPSPAPPPKSVTASPPPVPAVPKPTSQPMNSTWPRGAPGLPSEPQVVALQQENASLRQQVTAQSAQIAAQKTQIDSLQAKLQALEEKLESAITVKSSLPSTICSSSDMDVQTPEKCTGKRRRPNTPLESLHFSEEVQTSPPTPPPRPSNLYSQQLIAYKLPCLEASEQSYPSMPAPPPPPAPPEPRKHRSRQHLPLLKMADRSIVTIWQWNCRGFRPKRNHLLLHLQQLDPSDAPDIIVLQETHADVSLSGYVAYNQVTHHPLPHPVTAVLTRRTLAVNRHDLPFPAVHHVFLETLPQQREQPSLFILNVYNPPRSTEDASLLALLRAAAAKAAKSPLLILGDFNVKHPDWGYSKADGPGRRLWQLAHDLNLSLLTDPTQPTRIGNSVCRDTTPDLSFCRSVPDARWYNTHQSLGSDHYVLTIQVLTSPSKPRPHTARYTDWDAFRERRLHSATSNIEDLSTWTDQLLEDLDAVTASIPTTKDYPATDARLAHLWAARTGLCNRWQKQRHNRRLRRRIAHLDRTIEQHTTALARQQWEQLCSGLSGQLGCKQSWHLLRHLLDPASAKLVARQQLQRVVRAYPGDTPSLMADLSAKYLQLLPPGTPPPPLASYSGAPNPVLDADITEAETLQRATDVVTSHVHAAGLTCSAAKSALLLMRPPDRRRYKTPHPTITVHANSTPVPVVSHLRVLGLILQSNRHNTHTIDKLSLSVQQTARMLARVRARREGMREHDLLRLVDAFVVSRLTYGLPYTRLLKSERDKIDVLIRRAYKTALGLPPNTSTDRLLRLGVHNTLDELIEAHRSAQVQRLYRSPTGRHILSSIGHDTSSHPPDLVSLPHAIRAAFYIKPLPKNMLAGHHDARRQARAAMLHAKYADHPAVAYVDAARYNARRDAFVVVSVSPSSAPLGPTITAGTVRTPYAVEAEEVAIALAATSADASVIISDSKQAISNFARGLVSPTTLRLLRPLLQQDEQCRIELIWVPAHSGHPGNETAHQRARGFVDRAVGHSESDALVPEPLVTYHDITQHYRLERYFYSHPHSSLPKRSEIAWRRLQTRTFPCPLVFSYMHPGAIDPRCCLCGNVASLNHILWGCPEDPPPADLLCSPPTEGQWEALLSSNDIDIQTRVLKRAEEVIEKHSLAAFVA</sequence>
<dbReference type="PANTHER" id="PTHR48125:SF12">
    <property type="entry name" value="AT HOOK TRANSCRIPTION FACTOR FAMILY-RELATED"/>
    <property type="match status" value="1"/>
</dbReference>
<evidence type="ECO:0000256" key="3">
    <source>
        <dbReference type="SAM" id="MobiDB-lite"/>
    </source>
</evidence>
<feature type="region of interest" description="Disordered" evidence="3">
    <location>
        <begin position="504"/>
        <end position="527"/>
    </location>
</feature>